<dbReference type="Proteomes" id="UP000008793">
    <property type="component" value="Plasmid pEB170"/>
</dbReference>
<dbReference type="AlphaFoldDB" id="D8MJV2"/>
<organism evidence="2">
    <name type="scientific">Erwinia billingiae (strain Eb661)</name>
    <dbReference type="NCBI Taxonomy" id="634500"/>
    <lineage>
        <taxon>Bacteria</taxon>
        <taxon>Pseudomonadati</taxon>
        <taxon>Pseudomonadota</taxon>
        <taxon>Gammaproteobacteria</taxon>
        <taxon>Enterobacterales</taxon>
        <taxon>Erwiniaceae</taxon>
        <taxon>Erwinia</taxon>
    </lineage>
</organism>
<keyword evidence="1" id="KW-0614">Plasmid</keyword>
<dbReference type="EMBL" id="FP236830">
    <property type="protein sequence ID" value="CAX53550.1"/>
    <property type="molecule type" value="Genomic_DNA"/>
</dbReference>
<dbReference type="HOGENOM" id="CLU_2824497_0_0_6"/>
<gene>
    <name evidence="1" type="ordered locus">EbC_pEb17200970</name>
</gene>
<protein>
    <submittedName>
        <fullName evidence="1">Uncharacterized protein</fullName>
    </submittedName>
</protein>
<geneLocation type="plasmid" evidence="1 2">
    <name>pEB170</name>
</geneLocation>
<evidence type="ECO:0000313" key="2">
    <source>
        <dbReference type="Proteomes" id="UP000008793"/>
    </source>
</evidence>
<keyword evidence="2" id="KW-1185">Reference proteome</keyword>
<reference evidence="1 2" key="1">
    <citation type="journal article" date="2010" name="BMC Genomics">
        <title>Genome comparison of the epiphytic bacteria Erwinia billingiae and E. tasmaniensis with the pear pathogen E. pyrifoliae.</title>
        <authorList>
            <person name="Kube M."/>
            <person name="Migdoll A.M."/>
            <person name="Gehring I."/>
            <person name="Heitmann K."/>
            <person name="Mayer Y."/>
            <person name="Kuhl H."/>
            <person name="Knaust F."/>
            <person name="Geider K."/>
            <person name="Reinhardt R."/>
        </authorList>
    </citation>
    <scope>NUCLEOTIDE SEQUENCE [LARGE SCALE GENOMIC DNA]</scope>
    <source>
        <strain evidence="1 2">Eb661</strain>
        <plasmid evidence="1">pEB170</plasmid>
    </source>
</reference>
<proteinExistence type="predicted"/>
<sequence length="66" mass="7306">MPERYFQHLSKGIQPDQHTIISRVVDMSPAVHGSHWPTGIYQNVLSPGRVRNHHNAGDRPPGSAGI</sequence>
<accession>D8MJV2</accession>
<dbReference type="KEGG" id="ebi:EbC_pEb17200970"/>
<name>D8MJV2_ERWBE</name>
<evidence type="ECO:0000313" key="1">
    <source>
        <dbReference type="EMBL" id="CAX53550.1"/>
    </source>
</evidence>